<dbReference type="GeneID" id="112279569"/>
<dbReference type="PANTHER" id="PTHR10891">
    <property type="entry name" value="EF-HAND CALCIUM-BINDING DOMAIN CONTAINING PROTEIN"/>
    <property type="match status" value="1"/>
</dbReference>
<dbReference type="OrthoDB" id="26525at2759"/>
<dbReference type="RefSeq" id="XP_024369922.1">
    <property type="nucleotide sequence ID" value="XM_024514154.2"/>
</dbReference>
<keyword evidence="1" id="KW-0479">Metal-binding</keyword>
<dbReference type="InterPro" id="IPR018247">
    <property type="entry name" value="EF_Hand_1_Ca_BS"/>
</dbReference>
<accession>A0A2K1KTG6</accession>
<dbReference type="PROSITE" id="PS00018">
    <property type="entry name" value="EF_HAND_1"/>
    <property type="match status" value="3"/>
</dbReference>
<dbReference type="Gramene" id="Pp3c3_5720V3.2">
    <property type="protein sequence ID" value="PAC:32942498.CDS.1"/>
    <property type="gene ID" value="Pp3c3_5720"/>
</dbReference>
<dbReference type="GO" id="GO:0005509">
    <property type="term" value="F:calcium ion binding"/>
    <property type="evidence" value="ECO:0007669"/>
    <property type="project" value="InterPro"/>
</dbReference>
<evidence type="ECO:0000313" key="6">
    <source>
        <dbReference type="EnsemblPlants" id="PAC:32942497.CDS.1"/>
    </source>
</evidence>
<feature type="domain" description="EF-hand" evidence="4">
    <location>
        <begin position="98"/>
        <end position="133"/>
    </location>
</feature>
<reference evidence="6" key="3">
    <citation type="submission" date="2020-12" db="UniProtKB">
        <authorList>
            <consortium name="EnsemblPlants"/>
        </authorList>
    </citation>
    <scope>IDENTIFICATION</scope>
</reference>
<dbReference type="SUPFAM" id="SSF47473">
    <property type="entry name" value="EF-hand"/>
    <property type="match status" value="1"/>
</dbReference>
<dbReference type="InterPro" id="IPR039647">
    <property type="entry name" value="EF_hand_pair_protein_CML-like"/>
</dbReference>
<evidence type="ECO:0000313" key="5">
    <source>
        <dbReference type="EMBL" id="PNR57061.1"/>
    </source>
</evidence>
<dbReference type="InterPro" id="IPR011992">
    <property type="entry name" value="EF-hand-dom_pair"/>
</dbReference>
<dbReference type="OMA" id="GHPASED"/>
<dbReference type="EnsemblPlants" id="Pp3c3_5720V3.1">
    <property type="protein sequence ID" value="PAC:32942497.CDS.1"/>
    <property type="gene ID" value="Pp3c3_5720"/>
</dbReference>
<evidence type="ECO:0000313" key="7">
    <source>
        <dbReference type="Proteomes" id="UP000006727"/>
    </source>
</evidence>
<gene>
    <name evidence="6" type="primary">LOC112279569</name>
    <name evidence="5" type="ORF">PHYPA_004054</name>
</gene>
<dbReference type="CDD" id="cd00051">
    <property type="entry name" value="EFh"/>
    <property type="match status" value="2"/>
</dbReference>
<name>A0A2K1KTG6_PHYPA</name>
<organism evidence="5">
    <name type="scientific">Physcomitrium patens</name>
    <name type="common">Spreading-leaved earth moss</name>
    <name type="synonym">Physcomitrella patens</name>
    <dbReference type="NCBI Taxonomy" id="3218"/>
    <lineage>
        <taxon>Eukaryota</taxon>
        <taxon>Viridiplantae</taxon>
        <taxon>Streptophyta</taxon>
        <taxon>Embryophyta</taxon>
        <taxon>Bryophyta</taxon>
        <taxon>Bryophytina</taxon>
        <taxon>Bryopsida</taxon>
        <taxon>Funariidae</taxon>
        <taxon>Funariales</taxon>
        <taxon>Funariaceae</taxon>
        <taxon>Physcomitrium</taxon>
    </lineage>
</organism>
<dbReference type="Pfam" id="PF13499">
    <property type="entry name" value="EF-hand_7"/>
    <property type="match status" value="2"/>
</dbReference>
<dbReference type="PaxDb" id="3218-PP1S1_798V6.1"/>
<protein>
    <recommendedName>
        <fullName evidence="4">EF-hand domain-containing protein</fullName>
    </recommendedName>
</protein>
<dbReference type="SMART" id="SM00054">
    <property type="entry name" value="EFh"/>
    <property type="match status" value="4"/>
</dbReference>
<dbReference type="KEGG" id="ppp:112279569"/>
<evidence type="ECO:0000256" key="3">
    <source>
        <dbReference type="ARBA" id="ARBA00022837"/>
    </source>
</evidence>
<evidence type="ECO:0000256" key="1">
    <source>
        <dbReference type="ARBA" id="ARBA00022723"/>
    </source>
</evidence>
<evidence type="ECO:0000259" key="4">
    <source>
        <dbReference type="PROSITE" id="PS50222"/>
    </source>
</evidence>
<dbReference type="FunCoup" id="A0A2K1KTG6">
    <property type="interactions" value="136"/>
</dbReference>
<dbReference type="PROSITE" id="PS50222">
    <property type="entry name" value="EF_HAND_2"/>
    <property type="match status" value="4"/>
</dbReference>
<dbReference type="EnsemblPlants" id="Pp3c3_5720V3.2">
    <property type="protein sequence ID" value="PAC:32942498.CDS.1"/>
    <property type="gene ID" value="Pp3c3_5720"/>
</dbReference>
<feature type="domain" description="EF-hand" evidence="4">
    <location>
        <begin position="135"/>
        <end position="170"/>
    </location>
</feature>
<dbReference type="STRING" id="3218.A0A2K1KTG6"/>
<dbReference type="FunFam" id="1.10.238.10:FF:000001">
    <property type="entry name" value="Calmodulin 1"/>
    <property type="match status" value="1"/>
</dbReference>
<dbReference type="EMBL" id="ABEU02000003">
    <property type="protein sequence ID" value="PNR57061.1"/>
    <property type="molecule type" value="Genomic_DNA"/>
</dbReference>
<reference evidence="5 7" key="2">
    <citation type="journal article" date="2018" name="Plant J.">
        <title>The Physcomitrella patens chromosome-scale assembly reveals moss genome structure and evolution.</title>
        <authorList>
            <person name="Lang D."/>
            <person name="Ullrich K.K."/>
            <person name="Murat F."/>
            <person name="Fuchs J."/>
            <person name="Jenkins J."/>
            <person name="Haas F.B."/>
            <person name="Piednoel M."/>
            <person name="Gundlach H."/>
            <person name="Van Bel M."/>
            <person name="Meyberg R."/>
            <person name="Vives C."/>
            <person name="Morata J."/>
            <person name="Symeonidi A."/>
            <person name="Hiss M."/>
            <person name="Muchero W."/>
            <person name="Kamisugi Y."/>
            <person name="Saleh O."/>
            <person name="Blanc G."/>
            <person name="Decker E.L."/>
            <person name="van Gessel N."/>
            <person name="Grimwood J."/>
            <person name="Hayes R.D."/>
            <person name="Graham S.W."/>
            <person name="Gunter L.E."/>
            <person name="McDaniel S.F."/>
            <person name="Hoernstein S.N.W."/>
            <person name="Larsson A."/>
            <person name="Li F.W."/>
            <person name="Perroud P.F."/>
            <person name="Phillips J."/>
            <person name="Ranjan P."/>
            <person name="Rokshar D.S."/>
            <person name="Rothfels C.J."/>
            <person name="Schneider L."/>
            <person name="Shu S."/>
            <person name="Stevenson D.W."/>
            <person name="Thummler F."/>
            <person name="Tillich M."/>
            <person name="Villarreal Aguilar J.C."/>
            <person name="Widiez T."/>
            <person name="Wong G.K."/>
            <person name="Wymore A."/>
            <person name="Zhang Y."/>
            <person name="Zimmer A.D."/>
            <person name="Quatrano R.S."/>
            <person name="Mayer K.F.X."/>
            <person name="Goodstein D."/>
            <person name="Casacuberta J.M."/>
            <person name="Vandepoele K."/>
            <person name="Reski R."/>
            <person name="Cuming A.C."/>
            <person name="Tuskan G.A."/>
            <person name="Maumus F."/>
            <person name="Salse J."/>
            <person name="Schmutz J."/>
            <person name="Rensing S.A."/>
        </authorList>
    </citation>
    <scope>NUCLEOTIDE SEQUENCE [LARGE SCALE GENOMIC DNA]</scope>
    <source>
        <strain evidence="6 7">cv. Gransden 2004</strain>
    </source>
</reference>
<dbReference type="InterPro" id="IPR002048">
    <property type="entry name" value="EF_hand_dom"/>
</dbReference>
<feature type="domain" description="EF-hand" evidence="4">
    <location>
        <begin position="51"/>
        <end position="86"/>
    </location>
</feature>
<dbReference type="FunFam" id="1.10.238.10:FF:000089">
    <property type="entry name" value="calmodulin-like protein 3"/>
    <property type="match status" value="1"/>
</dbReference>
<keyword evidence="3" id="KW-0106">Calcium</keyword>
<sequence>MEVGNTKMSQDLTASAVKDLEDVFKMLDRNGDGKISKTELGAVLGSLGEILTDPELEQMIREVDVDGDGGIDLQEFIKLNAECVDAKRLTAEGEADSHIEEALQSAFNVFDSDNDGFISAGELHRVLSSLGDDNISLDDCRYMISCVDADGDQLVDFKEFRKLMNGHVTQ</sequence>
<dbReference type="Proteomes" id="UP000006727">
    <property type="component" value="Chromosome 3"/>
</dbReference>
<keyword evidence="2" id="KW-0677">Repeat</keyword>
<dbReference type="AlphaFoldDB" id="A0A2K1KTG6"/>
<proteinExistence type="predicted"/>
<keyword evidence="7" id="KW-1185">Reference proteome</keyword>
<feature type="domain" description="EF-hand" evidence="4">
    <location>
        <begin position="15"/>
        <end position="50"/>
    </location>
</feature>
<dbReference type="Gramene" id="Pp3c3_5720V3.1">
    <property type="protein sequence ID" value="PAC:32942497.CDS.1"/>
    <property type="gene ID" value="Pp3c3_5720"/>
</dbReference>
<evidence type="ECO:0000256" key="2">
    <source>
        <dbReference type="ARBA" id="ARBA00022737"/>
    </source>
</evidence>
<reference evidence="5 7" key="1">
    <citation type="journal article" date="2008" name="Science">
        <title>The Physcomitrella genome reveals evolutionary insights into the conquest of land by plants.</title>
        <authorList>
            <person name="Rensing S."/>
            <person name="Lang D."/>
            <person name="Zimmer A."/>
            <person name="Terry A."/>
            <person name="Salamov A."/>
            <person name="Shapiro H."/>
            <person name="Nishiyama T."/>
            <person name="Perroud P.-F."/>
            <person name="Lindquist E."/>
            <person name="Kamisugi Y."/>
            <person name="Tanahashi T."/>
            <person name="Sakakibara K."/>
            <person name="Fujita T."/>
            <person name="Oishi K."/>
            <person name="Shin-I T."/>
            <person name="Kuroki Y."/>
            <person name="Toyoda A."/>
            <person name="Suzuki Y."/>
            <person name="Hashimoto A."/>
            <person name="Yamaguchi K."/>
            <person name="Sugano A."/>
            <person name="Kohara Y."/>
            <person name="Fujiyama A."/>
            <person name="Anterola A."/>
            <person name="Aoki S."/>
            <person name="Ashton N."/>
            <person name="Barbazuk W.B."/>
            <person name="Barker E."/>
            <person name="Bennetzen J."/>
            <person name="Bezanilla M."/>
            <person name="Blankenship R."/>
            <person name="Cho S.H."/>
            <person name="Dutcher S."/>
            <person name="Estelle M."/>
            <person name="Fawcett J.A."/>
            <person name="Gundlach H."/>
            <person name="Hanada K."/>
            <person name="Heyl A."/>
            <person name="Hicks K.A."/>
            <person name="Hugh J."/>
            <person name="Lohr M."/>
            <person name="Mayer K."/>
            <person name="Melkozernov A."/>
            <person name="Murata T."/>
            <person name="Nelson D."/>
            <person name="Pils B."/>
            <person name="Prigge M."/>
            <person name="Reiss B."/>
            <person name="Renner T."/>
            <person name="Rombauts S."/>
            <person name="Rushton P."/>
            <person name="Sanderfoot A."/>
            <person name="Schween G."/>
            <person name="Shiu S.-H."/>
            <person name="Stueber K."/>
            <person name="Theodoulou F.L."/>
            <person name="Tu H."/>
            <person name="Van de Peer Y."/>
            <person name="Verrier P.J."/>
            <person name="Waters E."/>
            <person name="Wood A."/>
            <person name="Yang L."/>
            <person name="Cove D."/>
            <person name="Cuming A."/>
            <person name="Hasebe M."/>
            <person name="Lucas S."/>
            <person name="Mishler D.B."/>
            <person name="Reski R."/>
            <person name="Grigoriev I."/>
            <person name="Quatrano R.S."/>
            <person name="Boore J.L."/>
        </authorList>
    </citation>
    <scope>NUCLEOTIDE SEQUENCE [LARGE SCALE GENOMIC DNA]</scope>
    <source>
        <strain evidence="6 7">cv. Gransden 2004</strain>
    </source>
</reference>
<dbReference type="Gene3D" id="1.10.238.10">
    <property type="entry name" value="EF-hand"/>
    <property type="match status" value="2"/>
</dbReference>